<dbReference type="Pfam" id="PF02828">
    <property type="entry name" value="L27"/>
    <property type="match status" value="1"/>
</dbReference>
<dbReference type="SMART" id="SM00228">
    <property type="entry name" value="PDZ"/>
    <property type="match status" value="1"/>
</dbReference>
<dbReference type="PROSITE" id="PS51022">
    <property type="entry name" value="L27"/>
    <property type="match status" value="2"/>
</dbReference>
<dbReference type="PROSITE" id="PS50052">
    <property type="entry name" value="GUANYLATE_KINASE_2"/>
    <property type="match status" value="1"/>
</dbReference>
<feature type="domain" description="L27" evidence="7">
    <location>
        <begin position="73"/>
        <end position="128"/>
    </location>
</feature>
<dbReference type="Pfam" id="PF00625">
    <property type="entry name" value="Guanylate_kin"/>
    <property type="match status" value="1"/>
</dbReference>
<organism evidence="8 9">
    <name type="scientific">Leptotrombidium deliense</name>
    <dbReference type="NCBI Taxonomy" id="299467"/>
    <lineage>
        <taxon>Eukaryota</taxon>
        <taxon>Metazoa</taxon>
        <taxon>Ecdysozoa</taxon>
        <taxon>Arthropoda</taxon>
        <taxon>Chelicerata</taxon>
        <taxon>Arachnida</taxon>
        <taxon>Acari</taxon>
        <taxon>Acariformes</taxon>
        <taxon>Trombidiformes</taxon>
        <taxon>Prostigmata</taxon>
        <taxon>Anystina</taxon>
        <taxon>Parasitengona</taxon>
        <taxon>Trombiculoidea</taxon>
        <taxon>Trombiculidae</taxon>
        <taxon>Leptotrombidium</taxon>
    </lineage>
</organism>
<dbReference type="SMART" id="SM00326">
    <property type="entry name" value="SH3"/>
    <property type="match status" value="1"/>
</dbReference>
<reference evidence="8 9" key="1">
    <citation type="journal article" date="2018" name="Gigascience">
        <title>Genomes of trombidid mites reveal novel predicted allergens and laterally-transferred genes associated with secondary metabolism.</title>
        <authorList>
            <person name="Dong X."/>
            <person name="Chaisiri K."/>
            <person name="Xia D."/>
            <person name="Armstrong S.D."/>
            <person name="Fang Y."/>
            <person name="Donnelly M.J."/>
            <person name="Kadowaki T."/>
            <person name="McGarry J.W."/>
            <person name="Darby A.C."/>
            <person name="Makepeace B.L."/>
        </authorList>
    </citation>
    <scope>NUCLEOTIDE SEQUENCE [LARGE SCALE GENOMIC DNA]</scope>
    <source>
        <strain evidence="8">UoL-UT</strain>
    </source>
</reference>
<feature type="non-terminal residue" evidence="8">
    <location>
        <position position="424"/>
    </location>
</feature>
<proteinExistence type="inferred from homology"/>
<dbReference type="Gene3D" id="2.30.30.40">
    <property type="entry name" value="SH3 Domains"/>
    <property type="match status" value="1"/>
</dbReference>
<evidence type="ECO:0000259" key="4">
    <source>
        <dbReference type="PROSITE" id="PS50002"/>
    </source>
</evidence>
<dbReference type="InterPro" id="IPR036028">
    <property type="entry name" value="SH3-like_dom_sf"/>
</dbReference>
<dbReference type="InterPro" id="IPR036034">
    <property type="entry name" value="PDZ_sf"/>
</dbReference>
<gene>
    <name evidence="8" type="ORF">B4U80_02629</name>
</gene>
<comment type="caution">
    <text evidence="8">The sequence shown here is derived from an EMBL/GenBank/DDBJ whole genome shotgun (WGS) entry which is preliminary data.</text>
</comment>
<dbReference type="InterPro" id="IPR050716">
    <property type="entry name" value="MAGUK"/>
</dbReference>
<dbReference type="SUPFAM" id="SSF50156">
    <property type="entry name" value="PDZ domain-like"/>
    <property type="match status" value="1"/>
</dbReference>
<dbReference type="SUPFAM" id="SSF101288">
    <property type="entry name" value="L27 domain"/>
    <property type="match status" value="1"/>
</dbReference>
<dbReference type="InterPro" id="IPR001478">
    <property type="entry name" value="PDZ"/>
</dbReference>
<dbReference type="SUPFAM" id="SSF52540">
    <property type="entry name" value="P-loop containing nucleoside triphosphate hydrolases"/>
    <property type="match status" value="1"/>
</dbReference>
<dbReference type="SUPFAM" id="SSF50044">
    <property type="entry name" value="SH3-domain"/>
    <property type="match status" value="1"/>
</dbReference>
<feature type="domain" description="Guanylate kinase-like" evidence="5">
    <location>
        <begin position="365"/>
        <end position="424"/>
    </location>
</feature>
<feature type="domain" description="PDZ" evidence="6">
    <location>
        <begin position="155"/>
        <end position="233"/>
    </location>
</feature>
<dbReference type="Gene3D" id="1.10.287.650">
    <property type="entry name" value="L27 domain"/>
    <property type="match status" value="1"/>
</dbReference>
<evidence type="ECO:0000259" key="6">
    <source>
        <dbReference type="PROSITE" id="PS50106"/>
    </source>
</evidence>
<dbReference type="InterPro" id="IPR008144">
    <property type="entry name" value="Guanylate_kin-like_dom"/>
</dbReference>
<dbReference type="PROSITE" id="PS50002">
    <property type="entry name" value="SH3"/>
    <property type="match status" value="1"/>
</dbReference>
<dbReference type="PROSITE" id="PS00856">
    <property type="entry name" value="GUANYLATE_KINASE_1"/>
    <property type="match status" value="1"/>
</dbReference>
<evidence type="ECO:0000256" key="1">
    <source>
        <dbReference type="ARBA" id="ARBA00007014"/>
    </source>
</evidence>
<dbReference type="FunFam" id="2.30.30.40:FF:000069">
    <property type="entry name" value="MAGUK p55 subfamily member 6"/>
    <property type="match status" value="1"/>
</dbReference>
<keyword evidence="9" id="KW-1185">Reference proteome</keyword>
<dbReference type="InterPro" id="IPR027417">
    <property type="entry name" value="P-loop_NTPase"/>
</dbReference>
<dbReference type="Proteomes" id="UP000288716">
    <property type="component" value="Unassembled WGS sequence"/>
</dbReference>
<dbReference type="InterPro" id="IPR008145">
    <property type="entry name" value="GK/Ca_channel_bsu"/>
</dbReference>
<protein>
    <submittedName>
        <fullName evidence="8">MAGUK p55 subfamily member 6-like protein</fullName>
    </submittedName>
</protein>
<feature type="domain" description="SH3" evidence="4">
    <location>
        <begin position="239"/>
        <end position="309"/>
    </location>
</feature>
<evidence type="ECO:0000256" key="2">
    <source>
        <dbReference type="ARBA" id="ARBA00022443"/>
    </source>
</evidence>
<name>A0A443SUN2_9ACAR</name>
<dbReference type="VEuPathDB" id="VectorBase:LDEU000819"/>
<dbReference type="Pfam" id="PF00018">
    <property type="entry name" value="SH3_1"/>
    <property type="match status" value="1"/>
</dbReference>
<dbReference type="PANTHER" id="PTHR23122">
    <property type="entry name" value="MEMBRANE-ASSOCIATED GUANYLATE KINASE MAGUK"/>
    <property type="match status" value="1"/>
</dbReference>
<comment type="similarity">
    <text evidence="1">Belongs to the MAGUK family.</text>
</comment>
<keyword evidence="2 3" id="KW-0728">SH3 domain</keyword>
<dbReference type="Gene3D" id="2.30.42.10">
    <property type="match status" value="1"/>
</dbReference>
<dbReference type="STRING" id="299467.A0A443SUN2"/>
<dbReference type="Gene3D" id="3.40.50.300">
    <property type="entry name" value="P-loop containing nucleotide triphosphate hydrolases"/>
    <property type="match status" value="1"/>
</dbReference>
<dbReference type="CDD" id="cd11862">
    <property type="entry name" value="SH3_MPP"/>
    <property type="match status" value="1"/>
</dbReference>
<dbReference type="PROSITE" id="PS50106">
    <property type="entry name" value="PDZ"/>
    <property type="match status" value="1"/>
</dbReference>
<evidence type="ECO:0000259" key="7">
    <source>
        <dbReference type="PROSITE" id="PS51022"/>
    </source>
</evidence>
<evidence type="ECO:0000259" key="5">
    <source>
        <dbReference type="PROSITE" id="PS50052"/>
    </source>
</evidence>
<dbReference type="InterPro" id="IPR036892">
    <property type="entry name" value="L27_dom_sf"/>
</dbReference>
<dbReference type="EMBL" id="NCKV01000233">
    <property type="protein sequence ID" value="RWS31219.1"/>
    <property type="molecule type" value="Genomic_DNA"/>
</dbReference>
<dbReference type="OrthoDB" id="65789at2759"/>
<dbReference type="InterPro" id="IPR014775">
    <property type="entry name" value="L27_C"/>
</dbReference>
<sequence>MTTFDLRQSFVVSTAAFDALRASIEALDERVPGVKNSDIDFLRGLIHSPVMNSLIKVQEKLECNTGNEIKPIYETDSLCLINEVRDICSYLSDRDRNARELRDILSNPHLDALMETHDSVAVKRYDDQDLSEENYEMDIINDNKIIEDVSNTIRIVGIRKREDEPLGMTIQVEDDHLVISRIIAGGLVARQGLLHVGDIILEVNGYEVHTPEGMHEQLKRSKDSVTFKISPSFHEPMSSAPCYMRSLFNYDPNEDTLLPCRELGLAFEQGDILEILNQEDPNWWQARKIYTENCPTGLIPSQELEERRRAFVPPEFDYASKTSICGTRVIKKKKKEMYQIRASNEFDKAELILYEEVCRMPPFDRKTLVLLGAQGIGRRTLKNRLINYDSERFASPLPHTSRPIREGEQDGKVYHFVKREIMEA</sequence>
<dbReference type="InterPro" id="IPR020590">
    <property type="entry name" value="Guanylate_kinase_CS"/>
</dbReference>
<dbReference type="InterPro" id="IPR004172">
    <property type="entry name" value="L27_dom"/>
</dbReference>
<dbReference type="InterPro" id="IPR001452">
    <property type="entry name" value="SH3_domain"/>
</dbReference>
<feature type="domain" description="L27" evidence="7">
    <location>
        <begin position="9"/>
        <end position="69"/>
    </location>
</feature>
<evidence type="ECO:0000313" key="9">
    <source>
        <dbReference type="Proteomes" id="UP000288716"/>
    </source>
</evidence>
<evidence type="ECO:0000256" key="3">
    <source>
        <dbReference type="PROSITE-ProRule" id="PRU00192"/>
    </source>
</evidence>
<dbReference type="GO" id="GO:0030054">
    <property type="term" value="C:cell junction"/>
    <property type="evidence" value="ECO:0007669"/>
    <property type="project" value="UniProtKB-ARBA"/>
</dbReference>
<dbReference type="SMART" id="SM00569">
    <property type="entry name" value="L27"/>
    <property type="match status" value="2"/>
</dbReference>
<evidence type="ECO:0000313" key="8">
    <source>
        <dbReference type="EMBL" id="RWS31219.1"/>
    </source>
</evidence>
<dbReference type="Pfam" id="PF00595">
    <property type="entry name" value="PDZ"/>
    <property type="match status" value="1"/>
</dbReference>
<dbReference type="AlphaFoldDB" id="A0A443SUN2"/>
<accession>A0A443SUN2</accession>